<reference evidence="2" key="1">
    <citation type="journal article" date="2014" name="Insect Biochem. Mol. Biol.">
        <title>An insight into the sialome of the frog biting fly, Corethrella appendiculata.</title>
        <authorList>
            <person name="Ribeiro J.M.C."/>
            <person name="Chagas A.C."/>
            <person name="Pham V.M."/>
            <person name="Lounibos L.P."/>
            <person name="Calvo E."/>
        </authorList>
    </citation>
    <scope>NUCLEOTIDE SEQUENCE</scope>
    <source>
        <tissue evidence="2">Salivary glands</tissue>
    </source>
</reference>
<keyword evidence="1" id="KW-0812">Transmembrane</keyword>
<dbReference type="InterPro" id="IPR019176">
    <property type="entry name" value="Cytochrome_B561-rel"/>
</dbReference>
<protein>
    <submittedName>
        <fullName evidence="2">Putative cytochrome</fullName>
    </submittedName>
</protein>
<dbReference type="EMBL" id="GANO01000363">
    <property type="protein sequence ID" value="JAB59508.1"/>
    <property type="molecule type" value="mRNA"/>
</dbReference>
<proteinExistence type="evidence at transcript level"/>
<dbReference type="Pfam" id="PF09786">
    <property type="entry name" value="CytochromB561_N"/>
    <property type="match status" value="1"/>
</dbReference>
<dbReference type="AlphaFoldDB" id="U5EWW8"/>
<sequence>MSTSPSRKPNEIVNKSLEIHMKTRNNREYLKWGSINILLLSIIIFDINNKCPYVFSRLYYIEYAAAFILACTVIYYFSKYFYNIFSFVPIRGNEAQRELLKFNTDDNSFIVTTPPKKQPQVNTTSNTANISGLSWHTSFNESNTTASPGWLYTSKGQPQPANITALNYSLNSSQNNNSLNASNNSISFSSSFNKFPSNNKSDLIVDEKGLQTYLKEAMEEEKNLSTNLDSSSGIGLGTINSLWNSYKLDDISNLLKTSLYQLSPLQSSTTNKQAIKDETHLYSSGSKDSADISSSDLLKKISSSQLSTYVANLRMWISLTILQRLVNEISSIDQSFKSRGFSEIQIGSIGLERLKKTAENQQLVSSCTPTLPLLLPFLELTTNQEYLVQRIKDLAKGSCIADYHWNSGSTFKGLNWDEHLPTDSAIIFHVFCTYLDSQLRPLPAPGGRPFYNRYVIIGDKKSAKETLLEVKNKAKCAILCTNPLKPKFNFISDDKIHQNAVHDRNNLFYVIIQFLIYMKNCHENSLEGINLGKSGINLSCVIED</sequence>
<evidence type="ECO:0000313" key="2">
    <source>
        <dbReference type="EMBL" id="JAB59508.1"/>
    </source>
</evidence>
<evidence type="ECO:0000256" key="1">
    <source>
        <dbReference type="SAM" id="Phobius"/>
    </source>
</evidence>
<organism evidence="2">
    <name type="scientific">Corethrella appendiculata</name>
    <dbReference type="NCBI Taxonomy" id="1370023"/>
    <lineage>
        <taxon>Eukaryota</taxon>
        <taxon>Metazoa</taxon>
        <taxon>Ecdysozoa</taxon>
        <taxon>Arthropoda</taxon>
        <taxon>Hexapoda</taxon>
        <taxon>Insecta</taxon>
        <taxon>Pterygota</taxon>
        <taxon>Neoptera</taxon>
        <taxon>Endopterygota</taxon>
        <taxon>Diptera</taxon>
        <taxon>Nematocera</taxon>
        <taxon>Culicoidea</taxon>
        <taxon>Chaoboridae</taxon>
        <taxon>Corethrella</taxon>
    </lineage>
</organism>
<keyword evidence="1" id="KW-0472">Membrane</keyword>
<accession>U5EWW8</accession>
<feature type="transmembrane region" description="Helical" evidence="1">
    <location>
        <begin position="59"/>
        <end position="77"/>
    </location>
</feature>
<dbReference type="GO" id="GO:0016020">
    <property type="term" value="C:membrane"/>
    <property type="evidence" value="ECO:0007669"/>
    <property type="project" value="TreeGrafter"/>
</dbReference>
<dbReference type="PANTHER" id="PTHR21780">
    <property type="entry name" value="TRANSMEMBRANE PROTEIN 209"/>
    <property type="match status" value="1"/>
</dbReference>
<keyword evidence="1" id="KW-1133">Transmembrane helix</keyword>
<dbReference type="PANTHER" id="PTHR21780:SF0">
    <property type="entry name" value="TRANSMEMBRANE PROTEIN 209"/>
    <property type="match status" value="1"/>
</dbReference>
<name>U5EWW8_9DIPT</name>